<dbReference type="CDD" id="cd00077">
    <property type="entry name" value="HDc"/>
    <property type="match status" value="1"/>
</dbReference>
<dbReference type="Pfam" id="PF11871">
    <property type="entry name" value="DUF3391"/>
    <property type="match status" value="1"/>
</dbReference>
<dbReference type="Pfam" id="PF13487">
    <property type="entry name" value="HD_5"/>
    <property type="match status" value="1"/>
</dbReference>
<proteinExistence type="predicted"/>
<dbReference type="Proteomes" id="UP001179121">
    <property type="component" value="Chromosome"/>
</dbReference>
<keyword evidence="4" id="KW-1185">Reference proteome</keyword>
<dbReference type="PANTHER" id="PTHR43155:SF2">
    <property type="entry name" value="CYCLIC DI-GMP PHOSPHODIESTERASE PA4108"/>
    <property type="match status" value="1"/>
</dbReference>
<dbReference type="InterPro" id="IPR037522">
    <property type="entry name" value="HD_GYP_dom"/>
</dbReference>
<dbReference type="PROSITE" id="PS51832">
    <property type="entry name" value="HD_GYP"/>
    <property type="match status" value="1"/>
</dbReference>
<evidence type="ECO:0000313" key="4">
    <source>
        <dbReference type="Proteomes" id="UP001179121"/>
    </source>
</evidence>
<evidence type="ECO:0000256" key="1">
    <source>
        <dbReference type="SAM" id="MobiDB-lite"/>
    </source>
</evidence>
<accession>A0AA86T9S9</accession>
<dbReference type="PANTHER" id="PTHR43155">
    <property type="entry name" value="CYCLIC DI-GMP PHOSPHODIESTERASE PA4108-RELATED"/>
    <property type="match status" value="1"/>
</dbReference>
<reference evidence="3" key="1">
    <citation type="submission" date="2022-10" db="EMBL/GenBank/DDBJ databases">
        <authorList>
            <person name="Koch H."/>
        </authorList>
    </citation>
    <scope>NUCLEOTIDE SEQUENCE</scope>
    <source>
        <strain evidence="3">DNF</strain>
    </source>
</reference>
<gene>
    <name evidence="3" type="ORF">DNFV4_03418</name>
</gene>
<dbReference type="Gene3D" id="1.10.3210.10">
    <property type="entry name" value="Hypothetical protein af1432"/>
    <property type="match status" value="1"/>
</dbReference>
<sequence>MKTKIPVNKLSVGMLITGLDKPWYATPFVSHRMRMTTQADVDMVKACGVQVVEIEVEEAEHETAEAKGAGDKEAAASSVATPHSEAPPNTPSAVRSGKTGQKECYWNGTASPPGSGRTMAPSGSVVVSGKSGAAAVSDPDLGERTSALAGGPAEFAPTPFEQELVVAKAGYHQTKQIVQQAMAEAKMGRAFNSEAVVTAVDSLVGSVLRNPDALTSLVRLKSFDEYTYYHSVNTCVLALAVGRNLRMNRDDLQRIAFGMLLHDVGKMQLSAELLNRPGRLEGDDLALVKRHVEQGAEYLSRLVKVEPPVLLPVLEHHERLDGSGYPFGKKRHELSEFGMIAAVVDVYDALTSDRPYRKAVTPHHALQMLYEMTRRGLLDAAFVERLIRCIGIYPVGSCVQLNTGEVAIVSRMNQSQTLNPVVVVIRESTAGPNVPPKTLDLSMQATKPIKRITEVLDAGRLGVVPNAVLEAAA</sequence>
<dbReference type="SMART" id="SM00471">
    <property type="entry name" value="HDc"/>
    <property type="match status" value="1"/>
</dbReference>
<dbReference type="InterPro" id="IPR003607">
    <property type="entry name" value="HD/PDEase_dom"/>
</dbReference>
<feature type="domain" description="HD-GYP" evidence="2">
    <location>
        <begin position="203"/>
        <end position="401"/>
    </location>
</feature>
<name>A0AA86T9S9_9BACT</name>
<dbReference type="KEGG" id="nti:DNFV4_03418"/>
<feature type="region of interest" description="Disordered" evidence="1">
    <location>
        <begin position="59"/>
        <end position="126"/>
    </location>
</feature>
<evidence type="ECO:0000313" key="3">
    <source>
        <dbReference type="EMBL" id="CAI4032988.1"/>
    </source>
</evidence>
<dbReference type="RefSeq" id="WP_289269810.1">
    <property type="nucleotide sequence ID" value="NZ_OX365700.1"/>
</dbReference>
<protein>
    <recommendedName>
        <fullName evidence="2">HD-GYP domain-containing protein</fullName>
    </recommendedName>
</protein>
<dbReference type="SUPFAM" id="SSF109604">
    <property type="entry name" value="HD-domain/PDEase-like"/>
    <property type="match status" value="1"/>
</dbReference>
<dbReference type="InterPro" id="IPR021812">
    <property type="entry name" value="DUF3391"/>
</dbReference>
<evidence type="ECO:0000259" key="2">
    <source>
        <dbReference type="PROSITE" id="PS51832"/>
    </source>
</evidence>
<organism evidence="3 4">
    <name type="scientific">Nitrospira tepida</name>
    <dbReference type="NCBI Taxonomy" id="2973512"/>
    <lineage>
        <taxon>Bacteria</taxon>
        <taxon>Pseudomonadati</taxon>
        <taxon>Nitrospirota</taxon>
        <taxon>Nitrospiria</taxon>
        <taxon>Nitrospirales</taxon>
        <taxon>Nitrospiraceae</taxon>
        <taxon>Nitrospira</taxon>
    </lineage>
</organism>
<feature type="compositionally biased region" description="Basic and acidic residues" evidence="1">
    <location>
        <begin position="61"/>
        <end position="74"/>
    </location>
</feature>
<dbReference type="AlphaFoldDB" id="A0AA86T9S9"/>
<dbReference type="EMBL" id="OX365700">
    <property type="protein sequence ID" value="CAI4032988.1"/>
    <property type="molecule type" value="Genomic_DNA"/>
</dbReference>